<gene>
    <name evidence="2" type="ORF">EHUX00137_LOCUS2037</name>
</gene>
<sequence length="123" mass="12721">MAGASASAAASSTEQLCVDGIETSSNDLSTSRRHEAPRAPEPCRATRQTQRRSTPRLAVVSAPRCLRGGPVAAEVAGAAPLMKALAATAACVGEARGVWRWGRLGWEGAGLAPQHALWRSSCA</sequence>
<reference evidence="2" key="1">
    <citation type="submission" date="2021-01" db="EMBL/GenBank/DDBJ databases">
        <authorList>
            <person name="Corre E."/>
            <person name="Pelletier E."/>
            <person name="Niang G."/>
            <person name="Scheremetjew M."/>
            <person name="Finn R."/>
            <person name="Kale V."/>
            <person name="Holt S."/>
            <person name="Cochrane G."/>
            <person name="Meng A."/>
            <person name="Brown T."/>
            <person name="Cohen L."/>
        </authorList>
    </citation>
    <scope>NUCLEOTIDE SEQUENCE</scope>
    <source>
        <strain evidence="2">379</strain>
    </source>
</reference>
<organism evidence="2">
    <name type="scientific">Emiliania huxleyi</name>
    <name type="common">Coccolithophore</name>
    <name type="synonym">Pontosphaera huxleyi</name>
    <dbReference type="NCBI Taxonomy" id="2903"/>
    <lineage>
        <taxon>Eukaryota</taxon>
        <taxon>Haptista</taxon>
        <taxon>Haptophyta</taxon>
        <taxon>Prymnesiophyceae</taxon>
        <taxon>Isochrysidales</taxon>
        <taxon>Noelaerhabdaceae</taxon>
        <taxon>Emiliania</taxon>
    </lineage>
</organism>
<proteinExistence type="predicted"/>
<accession>A0A7S3VXS3</accession>
<protein>
    <submittedName>
        <fullName evidence="2">Uncharacterized protein</fullName>
    </submittedName>
</protein>
<evidence type="ECO:0000313" key="2">
    <source>
        <dbReference type="EMBL" id="CAE0523943.1"/>
    </source>
</evidence>
<name>A0A7S3VXS3_EMIHU</name>
<feature type="region of interest" description="Disordered" evidence="1">
    <location>
        <begin position="21"/>
        <end position="56"/>
    </location>
</feature>
<evidence type="ECO:0000256" key="1">
    <source>
        <dbReference type="SAM" id="MobiDB-lite"/>
    </source>
</evidence>
<dbReference type="EMBL" id="HBIR01002872">
    <property type="protein sequence ID" value="CAE0523943.1"/>
    <property type="molecule type" value="Transcribed_RNA"/>
</dbReference>
<dbReference type="AlphaFoldDB" id="A0A7S3VXS3"/>